<sequence length="293" mass="34543">MESKDKDAVFGVGIMIHKKWKAKIKKFDPVSSRISLIRVEGKYRNITLINVHAPTEGSDHFLVILKPKEEIQSKSRKNHKIVRYNTDFYKDEDIKAKYQACLEQKMLSTPVALELNQKWKNVEEAILLAAKILQEPRRKKYEGWFDKECKRVLEERAKMKLKMVTKSSERCKEAYQESRRKAKQTCRKKKREFFEAKLEKIENSFKDKDIRKFYKEITSERRGYHGGTVFIEGSDGTLIGDLEEKKNRWKCYFEEILNDVGNNGNMEIDENWETINKINSSFAVCAQCWLYSG</sequence>
<evidence type="ECO:0000313" key="2">
    <source>
        <dbReference type="Proteomes" id="UP001458880"/>
    </source>
</evidence>
<gene>
    <name evidence="1" type="ORF">QE152_g39669</name>
</gene>
<dbReference type="InterPro" id="IPR036691">
    <property type="entry name" value="Endo/exonu/phosph_ase_sf"/>
</dbReference>
<protein>
    <submittedName>
        <fullName evidence="1">Uncharacterized protein</fullName>
    </submittedName>
</protein>
<organism evidence="1 2">
    <name type="scientific">Popillia japonica</name>
    <name type="common">Japanese beetle</name>
    <dbReference type="NCBI Taxonomy" id="7064"/>
    <lineage>
        <taxon>Eukaryota</taxon>
        <taxon>Metazoa</taxon>
        <taxon>Ecdysozoa</taxon>
        <taxon>Arthropoda</taxon>
        <taxon>Hexapoda</taxon>
        <taxon>Insecta</taxon>
        <taxon>Pterygota</taxon>
        <taxon>Neoptera</taxon>
        <taxon>Endopterygota</taxon>
        <taxon>Coleoptera</taxon>
        <taxon>Polyphaga</taxon>
        <taxon>Scarabaeiformia</taxon>
        <taxon>Scarabaeidae</taxon>
        <taxon>Rutelinae</taxon>
        <taxon>Popillia</taxon>
    </lineage>
</organism>
<dbReference type="Proteomes" id="UP001458880">
    <property type="component" value="Unassembled WGS sequence"/>
</dbReference>
<proteinExistence type="predicted"/>
<name>A0AAW1HTJ6_POPJA</name>
<evidence type="ECO:0000313" key="1">
    <source>
        <dbReference type="EMBL" id="KAK9679845.1"/>
    </source>
</evidence>
<accession>A0AAW1HTJ6</accession>
<comment type="caution">
    <text evidence="1">The sequence shown here is derived from an EMBL/GenBank/DDBJ whole genome shotgun (WGS) entry which is preliminary data.</text>
</comment>
<reference evidence="1 2" key="1">
    <citation type="journal article" date="2024" name="BMC Genomics">
        <title>De novo assembly and annotation of Popillia japonica's genome with initial clues to its potential as an invasive pest.</title>
        <authorList>
            <person name="Cucini C."/>
            <person name="Boschi S."/>
            <person name="Funari R."/>
            <person name="Cardaioli E."/>
            <person name="Iannotti N."/>
            <person name="Marturano G."/>
            <person name="Paoli F."/>
            <person name="Bruttini M."/>
            <person name="Carapelli A."/>
            <person name="Frati F."/>
            <person name="Nardi F."/>
        </authorList>
    </citation>
    <scope>NUCLEOTIDE SEQUENCE [LARGE SCALE GENOMIC DNA]</scope>
    <source>
        <strain evidence="1">DMR45628</strain>
    </source>
</reference>
<keyword evidence="2" id="KW-1185">Reference proteome</keyword>
<dbReference type="EMBL" id="JASPKY010000966">
    <property type="protein sequence ID" value="KAK9679845.1"/>
    <property type="molecule type" value="Genomic_DNA"/>
</dbReference>
<dbReference type="AlphaFoldDB" id="A0AAW1HTJ6"/>
<dbReference type="Gene3D" id="3.60.10.10">
    <property type="entry name" value="Endonuclease/exonuclease/phosphatase"/>
    <property type="match status" value="1"/>
</dbReference>